<dbReference type="GO" id="GO:0005791">
    <property type="term" value="C:rough endoplasmic reticulum"/>
    <property type="evidence" value="ECO:0007669"/>
    <property type="project" value="UniProtKB-SubCell"/>
</dbReference>
<evidence type="ECO:0000259" key="39">
    <source>
        <dbReference type="PROSITE" id="PS50892"/>
    </source>
</evidence>
<keyword evidence="24" id="KW-0333">Golgi apparatus</keyword>
<evidence type="ECO:0000256" key="25">
    <source>
        <dbReference type="ARBA" id="ARBA00023054"/>
    </source>
</evidence>
<dbReference type="GO" id="GO:0001649">
    <property type="term" value="P:osteoblast differentiation"/>
    <property type="evidence" value="ECO:0007669"/>
    <property type="project" value="TreeGrafter"/>
</dbReference>
<evidence type="ECO:0000256" key="28">
    <source>
        <dbReference type="ARBA" id="ARBA00023136"/>
    </source>
</evidence>
<keyword evidence="42" id="KW-1185">Reference proteome</keyword>
<keyword evidence="26" id="KW-0969">Cilium</keyword>
<keyword evidence="27" id="KW-0496">Mitochondrion</keyword>
<evidence type="ECO:0000256" key="33">
    <source>
        <dbReference type="ARBA" id="ARBA00023329"/>
    </source>
</evidence>
<dbReference type="GO" id="GO:0005929">
    <property type="term" value="C:cilium"/>
    <property type="evidence" value="ECO:0007669"/>
    <property type="project" value="UniProtKB-SubCell"/>
</dbReference>
<evidence type="ECO:0000256" key="19">
    <source>
        <dbReference type="ARBA" id="ARBA00022792"/>
    </source>
</evidence>
<dbReference type="HOGENOM" id="CLU_035236_4_0_1"/>
<dbReference type="GeneTree" id="ENSGT00940000158561"/>
<comment type="subcellular location">
    <subcellularLocation>
        <location evidence="1">Cell projection</location>
        <location evidence="1">Cilium</location>
    </subcellularLocation>
    <subcellularLocation>
        <location evidence="6">Cytoplasmic vesicle</location>
    </subcellularLocation>
    <subcellularLocation>
        <location evidence="34">Endomembrane system</location>
        <topology evidence="34">Single-pass type IV membrane protein</topology>
    </subcellularLocation>
    <subcellularLocation>
        <location evidence="8">Golgi apparatus</location>
    </subcellularLocation>
    <subcellularLocation>
        <location evidence="2">Mitochondrion inner membrane</location>
    </subcellularLocation>
    <subcellularLocation>
        <location evidence="9">Mitochondrion intermembrane space</location>
    </subcellularLocation>
    <subcellularLocation>
        <location evidence="3">Mitochondrion outer membrane</location>
    </subcellularLocation>
    <subcellularLocation>
        <location evidence="4">Rough endoplasmic reticulum</location>
    </subcellularLocation>
    <subcellularLocation>
        <location evidence="7">Secreted</location>
        <location evidence="7">Extracellular exosome</location>
    </subcellularLocation>
    <subcellularLocation>
        <location evidence="5">Secreted</location>
        <location evidence="5">Extracellular space</location>
        <location evidence="5">Extracellular matrix</location>
    </subcellularLocation>
</comment>
<dbReference type="Ensembl" id="ENSXMAT00000011365.2">
    <property type="protein sequence ID" value="ENSXMAP00000011351.2"/>
    <property type="gene ID" value="ENSXMAG00000011330.2"/>
</dbReference>
<evidence type="ECO:0000256" key="17">
    <source>
        <dbReference type="ARBA" id="ARBA00022729"/>
    </source>
</evidence>
<evidence type="ECO:0000256" key="26">
    <source>
        <dbReference type="ARBA" id="ARBA00023069"/>
    </source>
</evidence>
<dbReference type="FunFam" id="1.20.5.110:FF:000004">
    <property type="entry name" value="Vesicle-associated membrane protein 7"/>
    <property type="match status" value="1"/>
</dbReference>
<feature type="domain" description="V-SNARE coiled-coil homology" evidence="39">
    <location>
        <begin position="65"/>
        <end position="125"/>
    </location>
</feature>
<dbReference type="CDD" id="cd15869">
    <property type="entry name" value="R-SNARE_VAMP4"/>
    <property type="match status" value="1"/>
</dbReference>
<evidence type="ECO:0000256" key="8">
    <source>
        <dbReference type="ARBA" id="ARBA00004555"/>
    </source>
</evidence>
<evidence type="ECO:0000256" key="30">
    <source>
        <dbReference type="ARBA" id="ARBA00023157"/>
    </source>
</evidence>
<dbReference type="InterPro" id="IPR042855">
    <property type="entry name" value="V_SNARE_CC"/>
</dbReference>
<feature type="region of interest" description="Disordered" evidence="37">
    <location>
        <begin position="219"/>
        <end position="240"/>
    </location>
</feature>
<evidence type="ECO:0000256" key="11">
    <source>
        <dbReference type="ARBA" id="ARBA00017216"/>
    </source>
</evidence>
<dbReference type="Gene3D" id="1.20.5.110">
    <property type="match status" value="1"/>
</dbReference>
<keyword evidence="33" id="KW-0968">Cytoplasmic vesicle</keyword>
<feature type="transmembrane region" description="Helical" evidence="38">
    <location>
        <begin position="131"/>
        <end position="150"/>
    </location>
</feature>
<dbReference type="GO" id="GO:0015031">
    <property type="term" value="P:protein transport"/>
    <property type="evidence" value="ECO:0007669"/>
    <property type="project" value="UniProtKB-KW"/>
</dbReference>
<dbReference type="GO" id="GO:0030237">
    <property type="term" value="P:female sex determination"/>
    <property type="evidence" value="ECO:0007669"/>
    <property type="project" value="Ensembl"/>
</dbReference>
<dbReference type="OMA" id="REVSKWN"/>
<evidence type="ECO:0000256" key="22">
    <source>
        <dbReference type="ARBA" id="ARBA00022927"/>
    </source>
</evidence>
<keyword evidence="25 35" id="KW-0175">Coiled coil</keyword>
<dbReference type="PANTHER" id="PTHR23192">
    <property type="entry name" value="OLFACTOMEDIN-RELATED"/>
    <property type="match status" value="1"/>
</dbReference>
<dbReference type="InterPro" id="IPR001388">
    <property type="entry name" value="Synaptobrevin-like"/>
</dbReference>
<evidence type="ECO:0000313" key="42">
    <source>
        <dbReference type="Proteomes" id="UP000002852"/>
    </source>
</evidence>
<keyword evidence="23 38" id="KW-1133">Transmembrane helix</keyword>
<feature type="domain" description="Olfactomedin-like" evidence="40">
    <location>
        <begin position="362"/>
        <end position="621"/>
    </location>
</feature>
<feature type="compositionally biased region" description="Polar residues" evidence="37">
    <location>
        <begin position="285"/>
        <end position="300"/>
    </location>
</feature>
<dbReference type="GO" id="GO:0005615">
    <property type="term" value="C:extracellular space"/>
    <property type="evidence" value="ECO:0007669"/>
    <property type="project" value="TreeGrafter"/>
</dbReference>
<evidence type="ECO:0000256" key="32">
    <source>
        <dbReference type="ARBA" id="ARBA00023288"/>
    </source>
</evidence>
<evidence type="ECO:0000256" key="36">
    <source>
        <dbReference type="PROSITE-ProRule" id="PRU00446"/>
    </source>
</evidence>
<dbReference type="Pfam" id="PF00957">
    <property type="entry name" value="Synaptobrevin"/>
    <property type="match status" value="1"/>
</dbReference>
<proteinExistence type="inferred from homology"/>
<dbReference type="Pfam" id="PF02191">
    <property type="entry name" value="OLF"/>
    <property type="match status" value="1"/>
</dbReference>
<dbReference type="GO" id="GO:0005741">
    <property type="term" value="C:mitochondrial outer membrane"/>
    <property type="evidence" value="ECO:0007669"/>
    <property type="project" value="UniProtKB-SubCell"/>
</dbReference>
<comment type="similarity">
    <text evidence="10">Belongs to the synaptobrevin family.</text>
</comment>
<evidence type="ECO:0000256" key="12">
    <source>
        <dbReference type="ARBA" id="ARBA00022448"/>
    </source>
</evidence>
<evidence type="ECO:0000256" key="23">
    <source>
        <dbReference type="ARBA" id="ARBA00022989"/>
    </source>
</evidence>
<keyword evidence="14" id="KW-0272">Extracellular matrix</keyword>
<dbReference type="InterPro" id="IPR003112">
    <property type="entry name" value="Olfac-like_dom"/>
</dbReference>
<keyword evidence="15 38" id="KW-0812">Transmembrane</keyword>
<keyword evidence="30" id="KW-1015">Disulfide bond</keyword>
<dbReference type="GO" id="GO:0046872">
    <property type="term" value="F:metal ion binding"/>
    <property type="evidence" value="ECO:0007669"/>
    <property type="project" value="UniProtKB-KW"/>
</dbReference>
<dbReference type="Proteomes" id="UP000002852">
    <property type="component" value="Unassembled WGS sequence"/>
</dbReference>
<dbReference type="FunCoup" id="M4AA57">
    <property type="interactions" value="730"/>
</dbReference>
<evidence type="ECO:0000256" key="29">
    <source>
        <dbReference type="ARBA" id="ARBA00023139"/>
    </source>
</evidence>
<evidence type="ECO:0000256" key="14">
    <source>
        <dbReference type="ARBA" id="ARBA00022530"/>
    </source>
</evidence>
<evidence type="ECO:0000256" key="31">
    <source>
        <dbReference type="ARBA" id="ARBA00023273"/>
    </source>
</evidence>
<keyword evidence="21" id="KW-0106">Calcium</keyword>
<keyword evidence="28 38" id="KW-0472">Membrane</keyword>
<dbReference type="SMART" id="SM00284">
    <property type="entry name" value="OLF"/>
    <property type="match status" value="1"/>
</dbReference>
<evidence type="ECO:0000256" key="35">
    <source>
        <dbReference type="PROSITE-ProRule" id="PRU00290"/>
    </source>
</evidence>
<evidence type="ECO:0000256" key="15">
    <source>
        <dbReference type="ARBA" id="ARBA00022692"/>
    </source>
</evidence>
<dbReference type="PROSITE" id="PS50892">
    <property type="entry name" value="V_SNARE"/>
    <property type="match status" value="1"/>
</dbReference>
<evidence type="ECO:0000256" key="2">
    <source>
        <dbReference type="ARBA" id="ARBA00004273"/>
    </source>
</evidence>
<keyword evidence="13" id="KW-0964">Secreted</keyword>
<keyword evidence="12" id="KW-0813">Transport</keyword>
<name>M4AA57_XIPMA</name>
<reference evidence="42" key="2">
    <citation type="journal article" date="2013" name="Nat. Genet.">
        <title>The genome of the platyfish, Xiphophorus maculatus, provides insights into evolutionary adaptation and several complex traits.</title>
        <authorList>
            <person name="Schartl M."/>
            <person name="Walter R.B."/>
            <person name="Shen Y."/>
            <person name="Garcia T."/>
            <person name="Catchen J."/>
            <person name="Amores A."/>
            <person name="Braasch I."/>
            <person name="Chalopin D."/>
            <person name="Volff J.N."/>
            <person name="Lesch K.P."/>
            <person name="Bisazza A."/>
            <person name="Minx P."/>
            <person name="Hillier L."/>
            <person name="Wilson R.K."/>
            <person name="Fuerstenberg S."/>
            <person name="Boore J."/>
            <person name="Searle S."/>
            <person name="Postlethwait J.H."/>
            <person name="Warren W.C."/>
        </authorList>
    </citation>
    <scope>NUCLEOTIDE SEQUENCE [LARGE SCALE GENOMIC DNA]</scope>
    <source>
        <strain evidence="42">JP 163 A</strain>
    </source>
</reference>
<comment type="caution">
    <text evidence="36">Lacks conserved residue(s) required for the propagation of feature annotation.</text>
</comment>
<evidence type="ECO:0000256" key="38">
    <source>
        <dbReference type="SAM" id="Phobius"/>
    </source>
</evidence>
<evidence type="ECO:0000256" key="16">
    <source>
        <dbReference type="ARBA" id="ARBA00022723"/>
    </source>
</evidence>
<evidence type="ECO:0000256" key="37">
    <source>
        <dbReference type="SAM" id="MobiDB-lite"/>
    </source>
</evidence>
<evidence type="ECO:0000256" key="20">
    <source>
        <dbReference type="ARBA" id="ARBA00022824"/>
    </source>
</evidence>
<accession>M4AA57</accession>
<dbReference type="eggNOG" id="KOG3545">
    <property type="taxonomic scope" value="Eukaryota"/>
</dbReference>
<evidence type="ECO:0000256" key="10">
    <source>
        <dbReference type="ARBA" id="ARBA00008025"/>
    </source>
</evidence>
<dbReference type="GO" id="GO:0005758">
    <property type="term" value="C:mitochondrial intermembrane space"/>
    <property type="evidence" value="ECO:0007669"/>
    <property type="project" value="UniProtKB-SubCell"/>
</dbReference>
<dbReference type="InParanoid" id="M4AA57"/>
<dbReference type="GO" id="GO:0005743">
    <property type="term" value="C:mitochondrial inner membrane"/>
    <property type="evidence" value="ECO:0007669"/>
    <property type="project" value="UniProtKB-SubCell"/>
</dbReference>
<evidence type="ECO:0000256" key="6">
    <source>
        <dbReference type="ARBA" id="ARBA00004541"/>
    </source>
</evidence>
<evidence type="ECO:0000259" key="40">
    <source>
        <dbReference type="PROSITE" id="PS51132"/>
    </source>
</evidence>
<reference evidence="41" key="4">
    <citation type="submission" date="2025-09" db="UniProtKB">
        <authorList>
            <consortium name="Ensembl"/>
        </authorList>
    </citation>
    <scope>IDENTIFICATION</scope>
    <source>
        <strain evidence="41">JP 163 A</strain>
    </source>
</reference>
<evidence type="ECO:0000256" key="5">
    <source>
        <dbReference type="ARBA" id="ARBA00004498"/>
    </source>
</evidence>
<keyword evidence="29" id="KW-0564">Palmitate</keyword>
<dbReference type="GO" id="GO:0005794">
    <property type="term" value="C:Golgi apparatus"/>
    <property type="evidence" value="ECO:0007669"/>
    <property type="project" value="UniProtKB-SubCell"/>
</dbReference>
<evidence type="ECO:0000256" key="1">
    <source>
        <dbReference type="ARBA" id="ARBA00004138"/>
    </source>
</evidence>
<keyword evidence="22" id="KW-0653">Protein transport</keyword>
<keyword evidence="19" id="KW-0999">Mitochondrion inner membrane</keyword>
<keyword evidence="31" id="KW-0966">Cell projection</keyword>
<keyword evidence="18" id="KW-1000">Mitochondrion outer membrane</keyword>
<dbReference type="PROSITE" id="PS51132">
    <property type="entry name" value="OLF"/>
    <property type="match status" value="1"/>
</dbReference>
<sequence length="625" mass="70369">MREPEREEQPEDNMPPKFKRHLNDDEVTGSVRSERRNLLEEDSDEEEDFFLRGPTGPRFGPQNDKMKNVQSQVDEVIDVMQENISKVIERGERLDDLQDKSESLSDHASAFSSRAKQLHRRMWWRDMKMKMIIALVVVALLLIIIIPVILRYRGLLLRGDAQDRASLWRGNDRSGRCQYTFTVPSPAEATCPQAGGPELDGLKARLGVLEALVAQLGGKDVQPRGGQQGAAARPQPELQEALSRAVAERNLLQGEKERLQRELDTLKLRMEEMRRETERLRSRPCLSQSPMAAATATQQDWGRGRPAAGSSQMSHLMTRPNRQGDSSNPRDSTWLHGAQGFQELKAEVTEVPAPDGNVDNTGCGQLISVGEPVTHRKADNIAGKYGVWMQDPEAVSPYGASMLWRIDTIGTEVRQLYGYDDMEQLSKGFPSKVLLLPDPLESTGATIYRGSLYYQRRLSRTLIRYDLASENVAARRELPHAGFHGQFPYSWGGYTDIDLSVDEKGLWAVYSTSKAQGAIVISKLDPHSLEVKRSWETSIRKASVANSFMICGKLYTVASYAARDTTINQVYDTATSQLKAVSIPFKNKYGYNSMIDYSLAQRKLFAWDNFHLVSYDLRLGRQQAN</sequence>
<dbReference type="PRINTS" id="PR00219">
    <property type="entry name" value="SYNAPTOBREVN"/>
</dbReference>
<reference evidence="42" key="1">
    <citation type="submission" date="2012-01" db="EMBL/GenBank/DDBJ databases">
        <authorList>
            <person name="Walter R."/>
            <person name="Schartl M."/>
            <person name="Warren W."/>
        </authorList>
    </citation>
    <scope>NUCLEOTIDE SEQUENCE [LARGE SCALE GENOMIC DNA]</scope>
    <source>
        <strain evidence="42">JP 163 A</strain>
    </source>
</reference>
<evidence type="ECO:0000256" key="4">
    <source>
        <dbReference type="ARBA" id="ARBA00004427"/>
    </source>
</evidence>
<evidence type="ECO:0000256" key="7">
    <source>
        <dbReference type="ARBA" id="ARBA00004550"/>
    </source>
</evidence>
<feature type="region of interest" description="Disordered" evidence="37">
    <location>
        <begin position="275"/>
        <end position="332"/>
    </location>
</feature>
<evidence type="ECO:0000256" key="13">
    <source>
        <dbReference type="ARBA" id="ARBA00022525"/>
    </source>
</evidence>
<feature type="compositionally biased region" description="Polar residues" evidence="37">
    <location>
        <begin position="309"/>
        <end position="331"/>
    </location>
</feature>
<dbReference type="PROSITE" id="PS00417">
    <property type="entry name" value="SYNAPTOBREVIN"/>
    <property type="match status" value="1"/>
</dbReference>
<evidence type="ECO:0000256" key="24">
    <source>
        <dbReference type="ARBA" id="ARBA00023034"/>
    </source>
</evidence>
<evidence type="ECO:0000256" key="27">
    <source>
        <dbReference type="ARBA" id="ARBA00023128"/>
    </source>
</evidence>
<dbReference type="GO" id="GO:0016192">
    <property type="term" value="P:vesicle-mediated transport"/>
    <property type="evidence" value="ECO:0007669"/>
    <property type="project" value="InterPro"/>
</dbReference>
<evidence type="ECO:0000256" key="3">
    <source>
        <dbReference type="ARBA" id="ARBA00004294"/>
    </source>
</evidence>
<dbReference type="GO" id="GO:0007165">
    <property type="term" value="P:signal transduction"/>
    <property type="evidence" value="ECO:0007669"/>
    <property type="project" value="TreeGrafter"/>
</dbReference>
<keyword evidence="32" id="KW-0449">Lipoprotein</keyword>
<dbReference type="PANTHER" id="PTHR23192:SF33">
    <property type="entry name" value="MYOCILIN"/>
    <property type="match status" value="1"/>
</dbReference>
<evidence type="ECO:0000256" key="34">
    <source>
        <dbReference type="ARBA" id="ARBA00046280"/>
    </source>
</evidence>
<dbReference type="SUPFAM" id="SSF58038">
    <property type="entry name" value="SNARE fusion complex"/>
    <property type="match status" value="1"/>
</dbReference>
<keyword evidence="16" id="KW-0479">Metal-binding</keyword>
<feature type="region of interest" description="Disordered" evidence="37">
    <location>
        <begin position="1"/>
        <end position="65"/>
    </location>
</feature>
<dbReference type="STRING" id="8083.ENSXMAP00000011351"/>
<keyword evidence="17" id="KW-0732">Signal</keyword>
<evidence type="ECO:0000256" key="18">
    <source>
        <dbReference type="ARBA" id="ARBA00022787"/>
    </source>
</evidence>
<reference evidence="41" key="3">
    <citation type="submission" date="2025-08" db="UniProtKB">
        <authorList>
            <consortium name="Ensembl"/>
        </authorList>
    </citation>
    <scope>IDENTIFICATION</scope>
    <source>
        <strain evidence="41">JP 163 A</strain>
    </source>
</reference>
<dbReference type="InterPro" id="IPR050605">
    <property type="entry name" value="Olfactomedin-like_domain"/>
</dbReference>
<evidence type="ECO:0000313" key="41">
    <source>
        <dbReference type="Ensembl" id="ENSXMAP00000011351.2"/>
    </source>
</evidence>
<protein>
    <recommendedName>
        <fullName evidence="11">Myocilin</fullName>
    </recommendedName>
</protein>
<evidence type="ECO:0000256" key="21">
    <source>
        <dbReference type="ARBA" id="ARBA00022837"/>
    </source>
</evidence>
<organism evidence="41 42">
    <name type="scientific">Xiphophorus maculatus</name>
    <name type="common">Southern platyfish</name>
    <name type="synonym">Platypoecilus maculatus</name>
    <dbReference type="NCBI Taxonomy" id="8083"/>
    <lineage>
        <taxon>Eukaryota</taxon>
        <taxon>Metazoa</taxon>
        <taxon>Chordata</taxon>
        <taxon>Craniata</taxon>
        <taxon>Vertebrata</taxon>
        <taxon>Euteleostomi</taxon>
        <taxon>Actinopterygii</taxon>
        <taxon>Neopterygii</taxon>
        <taxon>Teleostei</taxon>
        <taxon>Neoteleostei</taxon>
        <taxon>Acanthomorphata</taxon>
        <taxon>Ovalentaria</taxon>
        <taxon>Atherinomorphae</taxon>
        <taxon>Cyprinodontiformes</taxon>
        <taxon>Poeciliidae</taxon>
        <taxon>Poeciliinae</taxon>
        <taxon>Xiphophorus</taxon>
    </lineage>
</organism>
<dbReference type="AlphaFoldDB" id="M4AA57"/>
<dbReference type="GO" id="GO:0031410">
    <property type="term" value="C:cytoplasmic vesicle"/>
    <property type="evidence" value="ECO:0007669"/>
    <property type="project" value="UniProtKB-SubCell"/>
</dbReference>
<evidence type="ECO:0000256" key="9">
    <source>
        <dbReference type="ARBA" id="ARBA00004569"/>
    </source>
</evidence>
<keyword evidence="20" id="KW-0256">Endoplasmic reticulum</keyword>